<accession>A0A1Y6ED11</accession>
<gene>
    <name evidence="1" type="ORF">SAMN06295984_0220</name>
</gene>
<protein>
    <submittedName>
        <fullName evidence="1">Uncharacterized protein</fullName>
    </submittedName>
</protein>
<sequence>MDEIANILRRGATAQIAGKFCAMGAIDRLDARPGAKALPIVRWQGVAFRDAAPALLLVELFLGDRSDANIIV</sequence>
<evidence type="ECO:0000313" key="1">
    <source>
        <dbReference type="EMBL" id="SMQ59101.1"/>
    </source>
</evidence>
<dbReference type="EMBL" id="FXWL01000001">
    <property type="protein sequence ID" value="SMQ59101.1"/>
    <property type="molecule type" value="Genomic_DNA"/>
</dbReference>
<dbReference type="Proteomes" id="UP000194469">
    <property type="component" value="Unassembled WGS sequence"/>
</dbReference>
<evidence type="ECO:0000313" key="2">
    <source>
        <dbReference type="Proteomes" id="UP000194469"/>
    </source>
</evidence>
<reference evidence="2" key="1">
    <citation type="submission" date="2017-04" db="EMBL/GenBank/DDBJ databases">
        <authorList>
            <person name="Varghese N."/>
            <person name="Submissions S."/>
        </authorList>
    </citation>
    <scope>NUCLEOTIDE SEQUENCE [LARGE SCALE GENOMIC DNA]</scope>
    <source>
        <strain evidence="2">UI2</strain>
    </source>
</reference>
<organism evidence="1 2">
    <name type="scientific">Sphingopyxis terrae subsp. ummariensis</name>
    <dbReference type="NCBI Taxonomy" id="429001"/>
    <lineage>
        <taxon>Bacteria</taxon>
        <taxon>Pseudomonadati</taxon>
        <taxon>Pseudomonadota</taxon>
        <taxon>Alphaproteobacteria</taxon>
        <taxon>Sphingomonadales</taxon>
        <taxon>Sphingomonadaceae</taxon>
        <taxon>Sphingopyxis</taxon>
    </lineage>
</organism>
<dbReference type="GeneID" id="303000304"/>
<name>A0A1Y6ED11_9SPHN</name>
<dbReference type="AlphaFoldDB" id="A0A1Y6ED11"/>
<proteinExistence type="predicted"/>
<keyword evidence="2" id="KW-1185">Reference proteome</keyword>
<dbReference type="RefSeq" id="WP_086455711.1">
    <property type="nucleotide sequence ID" value="NZ_FXWL01000001.1"/>
</dbReference>